<dbReference type="InterPro" id="IPR010499">
    <property type="entry name" value="AraC_E-bd"/>
</dbReference>
<dbReference type="RefSeq" id="WP_071905921.1">
    <property type="nucleotide sequence ID" value="NZ_LT607756.1"/>
</dbReference>
<sequence>MEIELKKVKEYQAAFIFHKGGYEKIPELLGKLVGFLMEKNLQIEMPVYGAYFNSPHEVPPEELEWEVGAAFLGDVEPEGDIQIKNVPEHEAVSTVFKGPYGEAASVYGSLFEYAAKNNYQIAGPVEEIYLNSPDEVPESELLTEVQFPVVKK</sequence>
<dbReference type="KEGG" id="mcub:MCBB_0269"/>
<dbReference type="EMBL" id="LT607756">
    <property type="protein sequence ID" value="SCG84851.1"/>
    <property type="molecule type" value="Genomic_DNA"/>
</dbReference>
<dbReference type="SUPFAM" id="SSF55136">
    <property type="entry name" value="Probable bacterial effector-binding domain"/>
    <property type="match status" value="1"/>
</dbReference>
<feature type="domain" description="AraC effector-binding" evidence="1">
    <location>
        <begin position="1"/>
        <end position="150"/>
    </location>
</feature>
<dbReference type="GeneID" id="30411132"/>
<dbReference type="PATRIC" id="fig|129848.4.peg.273"/>
<dbReference type="Pfam" id="PF06445">
    <property type="entry name" value="GyrI-like"/>
    <property type="match status" value="1"/>
</dbReference>
<evidence type="ECO:0000313" key="2">
    <source>
        <dbReference type="EMBL" id="SCG84851.1"/>
    </source>
</evidence>
<dbReference type="OrthoDB" id="104532at2157"/>
<dbReference type="PANTHER" id="PTHR40055">
    <property type="entry name" value="TRANSCRIPTIONAL REGULATOR YGIV-RELATED"/>
    <property type="match status" value="1"/>
</dbReference>
<name>A0A1D3KZM1_9EURY</name>
<dbReference type="InterPro" id="IPR050908">
    <property type="entry name" value="SmbC-like"/>
</dbReference>
<dbReference type="STRING" id="118062.MCBB_0269"/>
<dbReference type="AlphaFoldDB" id="A0A1D3KZM1"/>
<dbReference type="SMART" id="SM00871">
    <property type="entry name" value="AraC_E_bind"/>
    <property type="match status" value="1"/>
</dbReference>
<dbReference type="InterPro" id="IPR029442">
    <property type="entry name" value="GyrI-like"/>
</dbReference>
<evidence type="ECO:0000313" key="3">
    <source>
        <dbReference type="Proteomes" id="UP000094707"/>
    </source>
</evidence>
<protein>
    <submittedName>
        <fullName evidence="2">Transcriptional activator ligand binding domain protein</fullName>
    </submittedName>
</protein>
<proteinExistence type="predicted"/>
<gene>
    <name evidence="2" type="ORF">MCBB_0269</name>
</gene>
<dbReference type="Gene3D" id="3.20.80.10">
    <property type="entry name" value="Regulatory factor, effector binding domain"/>
    <property type="match status" value="2"/>
</dbReference>
<evidence type="ECO:0000259" key="1">
    <source>
        <dbReference type="SMART" id="SM00871"/>
    </source>
</evidence>
<dbReference type="PANTHER" id="PTHR40055:SF1">
    <property type="entry name" value="TRANSCRIPTIONAL REGULATOR YGIV-RELATED"/>
    <property type="match status" value="1"/>
</dbReference>
<reference evidence="2 3" key="1">
    <citation type="submission" date="2016-08" db="EMBL/GenBank/DDBJ databases">
        <authorList>
            <person name="Seilhamer J.J."/>
        </authorList>
    </citation>
    <scope>NUCLEOTIDE SEQUENCE [LARGE SCALE GENOMIC DNA]</scope>
    <source>
        <strain evidence="2">Buetzberg</strain>
    </source>
</reference>
<dbReference type="InterPro" id="IPR011256">
    <property type="entry name" value="Reg_factor_effector_dom_sf"/>
</dbReference>
<organism evidence="2 3">
    <name type="scientific">Methanobacterium congolense</name>
    <dbReference type="NCBI Taxonomy" id="118062"/>
    <lineage>
        <taxon>Archaea</taxon>
        <taxon>Methanobacteriati</taxon>
        <taxon>Methanobacteriota</taxon>
        <taxon>Methanomada group</taxon>
        <taxon>Methanobacteria</taxon>
        <taxon>Methanobacteriales</taxon>
        <taxon>Methanobacteriaceae</taxon>
        <taxon>Methanobacterium</taxon>
    </lineage>
</organism>
<accession>A0A1D3KZM1</accession>
<keyword evidence="3" id="KW-1185">Reference proteome</keyword>
<dbReference type="Proteomes" id="UP000094707">
    <property type="component" value="Chromosome I"/>
</dbReference>